<dbReference type="Proteomes" id="UP001082899">
    <property type="component" value="Unassembled WGS sequence"/>
</dbReference>
<comment type="caution">
    <text evidence="1">The sequence shown here is derived from an EMBL/GenBank/DDBJ whole genome shotgun (WGS) entry which is preliminary data.</text>
</comment>
<evidence type="ECO:0008006" key="3">
    <source>
        <dbReference type="Google" id="ProtNLM"/>
    </source>
</evidence>
<evidence type="ECO:0000313" key="1">
    <source>
        <dbReference type="EMBL" id="MCY0389608.1"/>
    </source>
</evidence>
<evidence type="ECO:0000313" key="2">
    <source>
        <dbReference type="Proteomes" id="UP001082899"/>
    </source>
</evidence>
<gene>
    <name evidence="1" type="ORF">OVY01_20895</name>
</gene>
<sequence length="115" mass="12764">MLNRDQIIEAIRMLRRVGVEIHFQCPNPAGHRSMGISEADAAAYAVGAINLPARLSGMSPDEFADWMHSGGYMCCHALTRAGRRCKNLVRGHQVTDSAEWKRLLEEKPYCAKHGG</sequence>
<protein>
    <recommendedName>
        <fullName evidence="3">Phage protein</fullName>
    </recommendedName>
</protein>
<proteinExistence type="predicted"/>
<dbReference type="EMBL" id="JAPMXC010000010">
    <property type="protein sequence ID" value="MCY0389608.1"/>
    <property type="molecule type" value="Genomic_DNA"/>
</dbReference>
<name>A0ABT3ZST2_9BURK</name>
<organism evidence="1 2">
    <name type="scientific">Robbsia betulipollinis</name>
    <dbReference type="NCBI Taxonomy" id="2981849"/>
    <lineage>
        <taxon>Bacteria</taxon>
        <taxon>Pseudomonadati</taxon>
        <taxon>Pseudomonadota</taxon>
        <taxon>Betaproteobacteria</taxon>
        <taxon>Burkholderiales</taxon>
        <taxon>Burkholderiaceae</taxon>
        <taxon>Robbsia</taxon>
    </lineage>
</organism>
<keyword evidence="2" id="KW-1185">Reference proteome</keyword>
<accession>A0ABT3ZST2</accession>
<dbReference type="RefSeq" id="WP_267849501.1">
    <property type="nucleotide sequence ID" value="NZ_JAPMXC010000010.1"/>
</dbReference>
<reference evidence="1" key="1">
    <citation type="submission" date="2022-11" db="EMBL/GenBank/DDBJ databases">
        <title>Robbsia betulipollinis sp. nov., isolated from pollen of birch (Betula pendula).</title>
        <authorList>
            <person name="Shi H."/>
            <person name="Ambika Manirajan B."/>
            <person name="Ratering S."/>
            <person name="Geissler-Plaum R."/>
            <person name="Schnell S."/>
        </authorList>
    </citation>
    <scope>NUCLEOTIDE SEQUENCE</scope>
    <source>
        <strain evidence="1">Bb-Pol-6</strain>
    </source>
</reference>